<accession>A0ABM6D772</accession>
<evidence type="ECO:0000313" key="2">
    <source>
        <dbReference type="EMBL" id="ANU11036.1"/>
    </source>
</evidence>
<name>A0ABM6D772_9BACL</name>
<feature type="transmembrane region" description="Helical" evidence="1">
    <location>
        <begin position="12"/>
        <end position="28"/>
    </location>
</feature>
<proteinExistence type="predicted"/>
<keyword evidence="1" id="KW-0812">Transmembrane</keyword>
<dbReference type="EMBL" id="CP016534">
    <property type="protein sequence ID" value="ANU11036.1"/>
    <property type="molecule type" value="Genomic_DNA"/>
</dbReference>
<reference evidence="2" key="1">
    <citation type="submission" date="2016-10" db="EMBL/GenBank/DDBJ databases">
        <authorList>
            <person name="See-Too W.S."/>
        </authorList>
    </citation>
    <scope>NUCLEOTIDE SEQUENCE</scope>
    <source>
        <strain evidence="2">DSM 14505</strain>
    </source>
</reference>
<feature type="transmembrane region" description="Helical" evidence="1">
    <location>
        <begin position="233"/>
        <end position="254"/>
    </location>
</feature>
<feature type="transmembrane region" description="Helical" evidence="1">
    <location>
        <begin position="266"/>
        <end position="289"/>
    </location>
</feature>
<dbReference type="InterPro" id="IPR025450">
    <property type="entry name" value="YndJ-like"/>
</dbReference>
<feature type="transmembrane region" description="Helical" evidence="1">
    <location>
        <begin position="34"/>
        <end position="53"/>
    </location>
</feature>
<gene>
    <name evidence="2" type="ORF">BBH88_12360</name>
</gene>
<protein>
    <recommendedName>
        <fullName evidence="4">YndJ-like protein</fullName>
    </recommendedName>
</protein>
<evidence type="ECO:0008006" key="4">
    <source>
        <dbReference type="Google" id="ProtNLM"/>
    </source>
</evidence>
<feature type="transmembrane region" description="Helical" evidence="1">
    <location>
        <begin position="60"/>
        <end position="77"/>
    </location>
</feature>
<feature type="transmembrane region" description="Helical" evidence="1">
    <location>
        <begin position="148"/>
        <end position="169"/>
    </location>
</feature>
<feature type="transmembrane region" description="Helical" evidence="1">
    <location>
        <begin position="113"/>
        <end position="136"/>
    </location>
</feature>
<feature type="transmembrane region" description="Helical" evidence="1">
    <location>
        <begin position="203"/>
        <end position="221"/>
    </location>
</feature>
<evidence type="ECO:0000313" key="3">
    <source>
        <dbReference type="Proteomes" id="UP000092661"/>
    </source>
</evidence>
<feature type="transmembrane region" description="Helical" evidence="1">
    <location>
        <begin position="176"/>
        <end position="197"/>
    </location>
</feature>
<sequence>MLVNLRKALGNPLIVFGTILFLFCFLFNGEDGYLHYLSIAQLLFVPLLLQLVVQLRKMDKLILAIGMMVVALISFTMPYPVELLGALVYLFSTFWIASKGIDRFLKRGFTNTAELMIDLGLVYIAIGGMWFLAYIGQFDTGFDETTTWLTAIHFHYSAFMLCISVGLIGRIQMTKLYKVCAFIIATGPMTLAIGITFSTAIEIIAVSLYVGTIYAITYYTFRLKFSSSVQAIAVRIPLVTLCATILWSFLYAYGNFTGNTVVAIPVMLAFHGFLNCLLFGSFTVIGWALQVPATKQKSFSFPISKIRGKLENPGAPYPGLVDQMADYTGHGKLPFRTIDFYENTDRYELFASVNWSAWFKPFAFIYQFISRKIGQLNLPFSSAQIEMTGQVQLVDEQSDGRSKPRVWKRKIGVETVFTAIYSQHQSNGRTYMNVALPLPFSSMHGILQAEVDDERLYLTSNGDGDAGTYLAVGRYLFQLPLHESFTIREVDDDLLASHDMTLFGLHFLHIDYVIKEKVDKTHSIVI</sequence>
<dbReference type="Proteomes" id="UP000092661">
    <property type="component" value="Chromosome"/>
</dbReference>
<dbReference type="Pfam" id="PF14158">
    <property type="entry name" value="YndJ"/>
    <property type="match status" value="1"/>
</dbReference>
<dbReference type="RefSeq" id="WP_065536911.1">
    <property type="nucleotide sequence ID" value="NZ_CP016534.2"/>
</dbReference>
<organism evidence="2 3">
    <name type="scientific">Planococcus antarcticus DSM 14505</name>
    <dbReference type="NCBI Taxonomy" id="1185653"/>
    <lineage>
        <taxon>Bacteria</taxon>
        <taxon>Bacillati</taxon>
        <taxon>Bacillota</taxon>
        <taxon>Bacilli</taxon>
        <taxon>Bacillales</taxon>
        <taxon>Caryophanaceae</taxon>
        <taxon>Planococcus</taxon>
    </lineage>
</organism>
<evidence type="ECO:0000256" key="1">
    <source>
        <dbReference type="SAM" id="Phobius"/>
    </source>
</evidence>
<keyword evidence="1" id="KW-0472">Membrane</keyword>
<feature type="transmembrane region" description="Helical" evidence="1">
    <location>
        <begin position="83"/>
        <end position="101"/>
    </location>
</feature>
<keyword evidence="3" id="KW-1185">Reference proteome</keyword>
<keyword evidence="1" id="KW-1133">Transmembrane helix</keyword>